<reference evidence="4" key="1">
    <citation type="submission" date="2016-11" db="EMBL/GenBank/DDBJ databases">
        <authorList>
            <person name="Varghese N."/>
            <person name="Submissions S."/>
        </authorList>
    </citation>
    <scope>NUCLEOTIDE SEQUENCE [LARGE SCALE GENOMIC DNA]</scope>
    <source>
        <strain evidence="4">DSM 100564</strain>
    </source>
</reference>
<dbReference type="NCBIfam" id="NF047619">
    <property type="entry name" value="NADase_discoid"/>
    <property type="match status" value="1"/>
</dbReference>
<gene>
    <name evidence="3" type="ORF">SAMN05444000_111105</name>
</gene>
<feature type="signal peptide" evidence="1">
    <location>
        <begin position="1"/>
        <end position="19"/>
    </location>
</feature>
<evidence type="ECO:0000259" key="2">
    <source>
        <dbReference type="Pfam" id="PF25302"/>
    </source>
</evidence>
<proteinExistence type="predicted"/>
<keyword evidence="4" id="KW-1185">Reference proteome</keyword>
<keyword evidence="1" id="KW-0732">Signal</keyword>
<evidence type="ECO:0000313" key="4">
    <source>
        <dbReference type="Proteomes" id="UP000183982"/>
    </source>
</evidence>
<feature type="chain" id="PRO_5011979950" description="NAD glycohydrolase translocation F5/8 type C domain-containing protein" evidence="1">
    <location>
        <begin position="20"/>
        <end position="183"/>
    </location>
</feature>
<dbReference type="RefSeq" id="WP_073252590.1">
    <property type="nucleotide sequence ID" value="NZ_FQZQ01000011.1"/>
</dbReference>
<evidence type="ECO:0000313" key="3">
    <source>
        <dbReference type="EMBL" id="SHJ67102.1"/>
    </source>
</evidence>
<name>A0A1M6L7E2_9RHOB</name>
<dbReference type="STRING" id="1470563.SAMN05444000_111105"/>
<dbReference type="InterPro" id="IPR057561">
    <property type="entry name" value="NADase_transloc"/>
</dbReference>
<organism evidence="3 4">
    <name type="scientific">Shimia gijangensis</name>
    <dbReference type="NCBI Taxonomy" id="1470563"/>
    <lineage>
        <taxon>Bacteria</taxon>
        <taxon>Pseudomonadati</taxon>
        <taxon>Pseudomonadota</taxon>
        <taxon>Alphaproteobacteria</taxon>
        <taxon>Rhodobacterales</taxon>
        <taxon>Roseobacteraceae</taxon>
    </lineage>
</organism>
<protein>
    <recommendedName>
        <fullName evidence="2">NAD glycohydrolase translocation F5/8 type C domain-containing protein</fullName>
    </recommendedName>
</protein>
<accession>A0A1M6L7E2</accession>
<dbReference type="OrthoDB" id="321999at2"/>
<evidence type="ECO:0000256" key="1">
    <source>
        <dbReference type="SAM" id="SignalP"/>
    </source>
</evidence>
<sequence>MVQVKAALFCLMTATPVLAAGSECVTTNATQAFNRETVCTSSHLAPQAGNRYNTHSMSDDDMRTAWCEGVSGNGIGEALAIEWDGAGPLQTLWISNGYAKNSGSFSNNGRIKDVTVALWRAGASDSDYTTFQYQLEDHGVEQPINMPFPQNELRRLVLRIDSVYPGAKWQDTCINEIWTDFGF</sequence>
<dbReference type="AlphaFoldDB" id="A0A1M6L7E2"/>
<dbReference type="Pfam" id="PF25302">
    <property type="entry name" value="NADase_transloc"/>
    <property type="match status" value="1"/>
</dbReference>
<feature type="domain" description="NAD glycohydrolase translocation F5/8 type C" evidence="2">
    <location>
        <begin position="37"/>
        <end position="178"/>
    </location>
</feature>
<dbReference type="Proteomes" id="UP000183982">
    <property type="component" value="Unassembled WGS sequence"/>
</dbReference>
<dbReference type="EMBL" id="FQZQ01000011">
    <property type="protein sequence ID" value="SHJ67102.1"/>
    <property type="molecule type" value="Genomic_DNA"/>
</dbReference>